<reference evidence="2 3" key="1">
    <citation type="journal article" date="2024" name="Nat. Commun.">
        <title>Phylogenomics reveals the evolutionary origins of lichenization in chlorophyte algae.</title>
        <authorList>
            <person name="Puginier C."/>
            <person name="Libourel C."/>
            <person name="Otte J."/>
            <person name="Skaloud P."/>
            <person name="Haon M."/>
            <person name="Grisel S."/>
            <person name="Petersen M."/>
            <person name="Berrin J.G."/>
            <person name="Delaux P.M."/>
            <person name="Dal Grande F."/>
            <person name="Keller J."/>
        </authorList>
    </citation>
    <scope>NUCLEOTIDE SEQUENCE [LARGE SCALE GENOMIC DNA]</scope>
    <source>
        <strain evidence="2 3">SAG 2145</strain>
    </source>
</reference>
<accession>A0AAW1SH65</accession>
<dbReference type="EMBL" id="JALJOS010000001">
    <property type="protein sequence ID" value="KAK9845068.1"/>
    <property type="molecule type" value="Genomic_DNA"/>
</dbReference>
<protein>
    <submittedName>
        <fullName evidence="2">Uncharacterized protein</fullName>
    </submittedName>
</protein>
<sequence length="526" mass="55652">MVDLDPEKSGAQFESWRLSSAPIPAPVHASLSSPVEVLSHPGSGYLQVRAAVQHNHLQSWAGRLLAFVCDQRGSLLRQLHPSKNQEGQPEVVLLPATASTAAARLNASLAVVETPAGPSQRCLASTGQDDLHLLDYGPEPAQIAGCISPLALGQHIATDPDTCHHTSAVSAVQPFSLLSACQTDPEDDIYTVVWTLTAGSQQRAALCRVLLITLAVSMLGADEGSETRSETQPQTCLGQLQVKSVRLLQESPLTPHAAFPTQDCKGFVVAAQPMSPKRRPTDAAASVTLPPASGNDLGSGRPCAIDDEDDDVDPRTLQQAVEQLAKFTSENVEDPGELLPGRKADLLRDPGPEDPGCSTHPACTLTTHPCIPPDAPATGAGKPMDVACHPYKLLACSCRGGKRLLGLVDDVDCALVEASAPDASYPATLKHLSSIPALTYVAEGKVQRKHVLLGKPGSQVAAVIVEGSRFAFVYYSTPIKAAYGRQQVLEIPTDDPSEVLGAMLEEKAEGPALHVLLRKSLLTYQL</sequence>
<evidence type="ECO:0000313" key="2">
    <source>
        <dbReference type="EMBL" id="KAK9845068.1"/>
    </source>
</evidence>
<dbReference type="AlphaFoldDB" id="A0AAW1SH65"/>
<feature type="region of interest" description="Disordered" evidence="1">
    <location>
        <begin position="276"/>
        <end position="300"/>
    </location>
</feature>
<organism evidence="2 3">
    <name type="scientific">Apatococcus lobatus</name>
    <dbReference type="NCBI Taxonomy" id="904363"/>
    <lineage>
        <taxon>Eukaryota</taxon>
        <taxon>Viridiplantae</taxon>
        <taxon>Chlorophyta</taxon>
        <taxon>core chlorophytes</taxon>
        <taxon>Trebouxiophyceae</taxon>
        <taxon>Chlorellales</taxon>
        <taxon>Chlorellaceae</taxon>
        <taxon>Apatococcus</taxon>
    </lineage>
</organism>
<proteinExistence type="predicted"/>
<evidence type="ECO:0000256" key="1">
    <source>
        <dbReference type="SAM" id="MobiDB-lite"/>
    </source>
</evidence>
<evidence type="ECO:0000313" key="3">
    <source>
        <dbReference type="Proteomes" id="UP001438707"/>
    </source>
</evidence>
<comment type="caution">
    <text evidence="2">The sequence shown here is derived from an EMBL/GenBank/DDBJ whole genome shotgun (WGS) entry which is preliminary data.</text>
</comment>
<gene>
    <name evidence="2" type="ORF">WJX74_010199</name>
</gene>
<dbReference type="Proteomes" id="UP001438707">
    <property type="component" value="Unassembled WGS sequence"/>
</dbReference>
<keyword evidence="3" id="KW-1185">Reference proteome</keyword>
<name>A0AAW1SH65_9CHLO</name>